<dbReference type="AlphaFoldDB" id="A0AAC8YGS2"/>
<sequence>MSSDQASSDQALVVAFNPVPAAGRVARHQATRWRLALEALVLVVVGALVWALTRNSFNVGTLVGMLIGWEVLFVVLFGIQNLRLRSARKALLSIDEGTALRIDPTGVAVRRSQRDKGSRTSFTDVTPHPEASELDLVRWDDVTQFAVLGTSMGAGPVLRLEDAAGHRWEVPFSWLDALPGAVDSAARAWSGGRRGLDVSGLDRPF</sequence>
<reference evidence="2 3" key="1">
    <citation type="submission" date="2016-02" db="EMBL/GenBank/DDBJ databases">
        <title>Complete Genome Sequence of Propionibacterium acidipropionici ATCC 55737.</title>
        <authorList>
            <person name="Luna Flores C.H."/>
            <person name="Nielsen L.K."/>
            <person name="Marcellin E."/>
        </authorList>
    </citation>
    <scope>NUCLEOTIDE SEQUENCE [LARGE SCALE GENOMIC DNA]</scope>
    <source>
        <strain evidence="2 3">ATCC 55737</strain>
    </source>
</reference>
<gene>
    <name evidence="2" type="ORF">AXH35_13760</name>
</gene>
<dbReference type="EMBL" id="CP014352">
    <property type="protein sequence ID" value="AMS06348.1"/>
    <property type="molecule type" value="Genomic_DNA"/>
</dbReference>
<name>A0AAC8YGS2_9ACTN</name>
<feature type="transmembrane region" description="Helical" evidence="1">
    <location>
        <begin position="59"/>
        <end position="79"/>
    </location>
</feature>
<dbReference type="RefSeq" id="WP_062820217.1">
    <property type="nucleotide sequence ID" value="NZ_CP014352.1"/>
</dbReference>
<accession>A0AAC8YGS2</accession>
<keyword evidence="1" id="KW-0472">Membrane</keyword>
<protein>
    <submittedName>
        <fullName evidence="2">Uncharacterized protein</fullName>
    </submittedName>
</protein>
<evidence type="ECO:0000256" key="1">
    <source>
        <dbReference type="SAM" id="Phobius"/>
    </source>
</evidence>
<evidence type="ECO:0000313" key="3">
    <source>
        <dbReference type="Proteomes" id="UP000075221"/>
    </source>
</evidence>
<proteinExistence type="predicted"/>
<evidence type="ECO:0000313" key="2">
    <source>
        <dbReference type="EMBL" id="AMS06348.1"/>
    </source>
</evidence>
<organism evidence="2 3">
    <name type="scientific">Acidipropionibacterium acidipropionici</name>
    <dbReference type="NCBI Taxonomy" id="1748"/>
    <lineage>
        <taxon>Bacteria</taxon>
        <taxon>Bacillati</taxon>
        <taxon>Actinomycetota</taxon>
        <taxon>Actinomycetes</taxon>
        <taxon>Propionibacteriales</taxon>
        <taxon>Propionibacteriaceae</taxon>
        <taxon>Acidipropionibacterium</taxon>
    </lineage>
</organism>
<feature type="transmembrane region" description="Helical" evidence="1">
    <location>
        <begin position="35"/>
        <end position="53"/>
    </location>
</feature>
<keyword evidence="1" id="KW-1133">Transmembrane helix</keyword>
<dbReference type="Proteomes" id="UP000075221">
    <property type="component" value="Chromosome"/>
</dbReference>
<keyword evidence="1" id="KW-0812">Transmembrane</keyword>